<gene>
    <name evidence="2" type="ORF">LTRI10_LOCUS23688</name>
</gene>
<evidence type="ECO:0000313" key="3">
    <source>
        <dbReference type="Proteomes" id="UP001497516"/>
    </source>
</evidence>
<accession>A0AAV2EA16</accession>
<sequence>MAFNPQLSLMTARASVFTNNICPEPRDYPRRFTYCPEAVRTFYAYMRQNNGHGTPTVTTTVYGHTVTITVELLSQKLHMSTEGREVMSENDFYRYHFSPRVAISRLSSIETFGTNSTNISCLPDELKVLHFYITRFFLPRTVDRSTVTPLDLWIMSNAVSYQKLSYPHLMFHHMMVYSNHRNGGYLPFAPQISRFLRCLGIDLEDKASSVNVLDTLRSQHVLRRVDASVGVRKLRSAQGGERAEEVRNTEADLAAVSKCLEGITKDTGKRKLMDRSKEEPLRPTTEGKSIRVMSTIKNAAAKKAEESLEPEEFEEPEEAEEDGGDKASRADNFSHPSDGEISEYESDPEYDF</sequence>
<proteinExistence type="predicted"/>
<feature type="compositionally biased region" description="Acidic residues" evidence="1">
    <location>
        <begin position="340"/>
        <end position="352"/>
    </location>
</feature>
<feature type="region of interest" description="Disordered" evidence="1">
    <location>
        <begin position="267"/>
        <end position="352"/>
    </location>
</feature>
<evidence type="ECO:0000256" key="1">
    <source>
        <dbReference type="SAM" id="MobiDB-lite"/>
    </source>
</evidence>
<dbReference type="Proteomes" id="UP001497516">
    <property type="component" value="Chromosome 4"/>
</dbReference>
<protein>
    <submittedName>
        <fullName evidence="2">Uncharacterized protein</fullName>
    </submittedName>
</protein>
<feature type="compositionally biased region" description="Basic and acidic residues" evidence="1">
    <location>
        <begin position="267"/>
        <end position="281"/>
    </location>
</feature>
<reference evidence="2 3" key="1">
    <citation type="submission" date="2024-04" db="EMBL/GenBank/DDBJ databases">
        <authorList>
            <person name="Fracassetti M."/>
        </authorList>
    </citation>
    <scope>NUCLEOTIDE SEQUENCE [LARGE SCALE GENOMIC DNA]</scope>
</reference>
<organism evidence="2 3">
    <name type="scientific">Linum trigynum</name>
    <dbReference type="NCBI Taxonomy" id="586398"/>
    <lineage>
        <taxon>Eukaryota</taxon>
        <taxon>Viridiplantae</taxon>
        <taxon>Streptophyta</taxon>
        <taxon>Embryophyta</taxon>
        <taxon>Tracheophyta</taxon>
        <taxon>Spermatophyta</taxon>
        <taxon>Magnoliopsida</taxon>
        <taxon>eudicotyledons</taxon>
        <taxon>Gunneridae</taxon>
        <taxon>Pentapetalae</taxon>
        <taxon>rosids</taxon>
        <taxon>fabids</taxon>
        <taxon>Malpighiales</taxon>
        <taxon>Linaceae</taxon>
        <taxon>Linum</taxon>
    </lineage>
</organism>
<keyword evidence="3" id="KW-1185">Reference proteome</keyword>
<dbReference type="EMBL" id="OZ034817">
    <property type="protein sequence ID" value="CAL1382360.1"/>
    <property type="molecule type" value="Genomic_DNA"/>
</dbReference>
<feature type="compositionally biased region" description="Acidic residues" evidence="1">
    <location>
        <begin position="307"/>
        <end position="323"/>
    </location>
</feature>
<evidence type="ECO:0000313" key="2">
    <source>
        <dbReference type="EMBL" id="CAL1382360.1"/>
    </source>
</evidence>
<name>A0AAV2EA16_9ROSI</name>
<dbReference type="AlphaFoldDB" id="A0AAV2EA16"/>